<comment type="subcellular location">
    <subcellularLocation>
        <location evidence="3">Cell membrane</location>
        <topology evidence="3">Peripheral membrane protein</topology>
        <orientation evidence="3">Cytoplasmic side</orientation>
    </subcellularLocation>
</comment>
<feature type="region of interest" description="Disordered" evidence="6">
    <location>
        <begin position="148"/>
        <end position="173"/>
    </location>
</feature>
<feature type="compositionally biased region" description="Basic and acidic residues" evidence="6">
    <location>
        <begin position="155"/>
        <end position="173"/>
    </location>
</feature>
<dbReference type="RefSeq" id="WP_231967952.1">
    <property type="nucleotide sequence ID" value="NZ_LT838272.1"/>
</dbReference>
<organism evidence="8 9">
    <name type="scientific">Thermanaeromonas toyohensis ToBE</name>
    <dbReference type="NCBI Taxonomy" id="698762"/>
    <lineage>
        <taxon>Bacteria</taxon>
        <taxon>Bacillati</taxon>
        <taxon>Bacillota</taxon>
        <taxon>Clostridia</taxon>
        <taxon>Neomoorellales</taxon>
        <taxon>Neomoorellaceae</taxon>
        <taxon>Thermanaeromonas</taxon>
    </lineage>
</organism>
<dbReference type="GO" id="GO:0008137">
    <property type="term" value="F:NADH dehydrogenase (ubiquinone) activity"/>
    <property type="evidence" value="ECO:0007669"/>
    <property type="project" value="InterPro"/>
</dbReference>
<dbReference type="GO" id="GO:0005886">
    <property type="term" value="C:plasma membrane"/>
    <property type="evidence" value="ECO:0007669"/>
    <property type="project" value="UniProtKB-SubCell"/>
</dbReference>
<dbReference type="Pfam" id="PF00329">
    <property type="entry name" value="Complex1_30kDa"/>
    <property type="match status" value="1"/>
</dbReference>
<protein>
    <recommendedName>
        <fullName evidence="3">NADH-quinone oxidoreductase subunit C</fullName>
        <ecNumber evidence="3">7.1.1.-</ecNumber>
    </recommendedName>
    <alternativeName>
        <fullName evidence="3">NADH dehydrogenase I subunit C</fullName>
    </alternativeName>
    <alternativeName>
        <fullName evidence="3">NDH-1 subunit C</fullName>
    </alternativeName>
</protein>
<dbReference type="Proteomes" id="UP000192569">
    <property type="component" value="Chromosome I"/>
</dbReference>
<keyword evidence="3" id="KW-1003">Cell membrane</keyword>
<feature type="domain" description="NADH:ubiquinone oxidoreductase 30kDa subunit" evidence="7">
    <location>
        <begin position="32"/>
        <end position="148"/>
    </location>
</feature>
<dbReference type="GO" id="GO:0048038">
    <property type="term" value="F:quinone binding"/>
    <property type="evidence" value="ECO:0007669"/>
    <property type="project" value="UniProtKB-KW"/>
</dbReference>
<dbReference type="EMBL" id="LT838272">
    <property type="protein sequence ID" value="SMB95370.1"/>
    <property type="molecule type" value="Genomic_DNA"/>
</dbReference>
<keyword evidence="9" id="KW-1185">Reference proteome</keyword>
<dbReference type="InterPro" id="IPR037232">
    <property type="entry name" value="NADH_quin_OxRdtase_su_C/D-like"/>
</dbReference>
<evidence type="ECO:0000259" key="7">
    <source>
        <dbReference type="Pfam" id="PF00329"/>
    </source>
</evidence>
<dbReference type="InterPro" id="IPR020396">
    <property type="entry name" value="NADH_UbQ_OxRdtase_CS"/>
</dbReference>
<keyword evidence="3 4" id="KW-0520">NAD</keyword>
<dbReference type="HAMAP" id="MF_01357">
    <property type="entry name" value="NDH1_NuoC"/>
    <property type="match status" value="1"/>
</dbReference>
<name>A0A1W1VQ66_9FIRM</name>
<evidence type="ECO:0000313" key="8">
    <source>
        <dbReference type="EMBL" id="SMB95370.1"/>
    </source>
</evidence>
<dbReference type="PROSITE" id="PS00542">
    <property type="entry name" value="COMPLEX1_30K"/>
    <property type="match status" value="1"/>
</dbReference>
<dbReference type="AlphaFoldDB" id="A0A1W1VQ66"/>
<dbReference type="STRING" id="698762.SAMN00808754_1223"/>
<proteinExistence type="inferred from homology"/>
<comment type="function">
    <text evidence="3">NDH-1 shuttles electrons from NADH, via FMN and iron-sulfur (Fe-S) centers, to quinones in the respiratory chain. The immediate electron acceptor for the enzyme in this species is believed to be a menaquinone. Couples the redox reaction to proton translocation (for every two electrons transferred, four hydrogen ions are translocated across the cytoplasmic membrane), and thus conserves the redox energy in a proton gradient.</text>
</comment>
<evidence type="ECO:0000256" key="2">
    <source>
        <dbReference type="ARBA" id="ARBA00022448"/>
    </source>
</evidence>
<evidence type="ECO:0000256" key="3">
    <source>
        <dbReference type="HAMAP-Rule" id="MF_01357"/>
    </source>
</evidence>
<keyword evidence="2 3" id="KW-0813">Transport</keyword>
<comment type="catalytic activity">
    <reaction evidence="3 5">
        <text>a quinone + NADH + 5 H(+)(in) = a quinol + NAD(+) + 4 H(+)(out)</text>
        <dbReference type="Rhea" id="RHEA:57888"/>
        <dbReference type="ChEBI" id="CHEBI:15378"/>
        <dbReference type="ChEBI" id="CHEBI:24646"/>
        <dbReference type="ChEBI" id="CHEBI:57540"/>
        <dbReference type="ChEBI" id="CHEBI:57945"/>
        <dbReference type="ChEBI" id="CHEBI:132124"/>
    </reaction>
</comment>
<sequence length="173" mass="19372">MKERPKVLLDLQGLKERFPEVEVTEGIDMTTLWVPVERLIEVMQVLKEDYGLNFLADLTGVDVPAEEAIILVYHLMAVPSARETRVKVKLPRGNPRAPSLVSLWPAAEVQEREAFDLLGIIFEGHPNLKRILCPDDFNGHPLRKDFTIGNGSGYLEREDSAGPREEGGRGDEA</sequence>
<dbReference type="Gene3D" id="3.30.460.80">
    <property type="entry name" value="NADH:ubiquinone oxidoreductase, 30kDa subunit"/>
    <property type="match status" value="1"/>
</dbReference>
<dbReference type="PANTHER" id="PTHR10884:SF14">
    <property type="entry name" value="NADH DEHYDROGENASE [UBIQUINONE] IRON-SULFUR PROTEIN 3, MITOCHONDRIAL"/>
    <property type="match status" value="1"/>
</dbReference>
<gene>
    <name evidence="3" type="primary">nuoC</name>
    <name evidence="8" type="ORF">SAMN00808754_1223</name>
</gene>
<dbReference type="InterPro" id="IPR001268">
    <property type="entry name" value="NADH_UbQ_OxRdtase_30kDa_su"/>
</dbReference>
<evidence type="ECO:0000256" key="4">
    <source>
        <dbReference type="RuleBase" id="RU003456"/>
    </source>
</evidence>
<comment type="similarity">
    <text evidence="1 3 4">Belongs to the complex I 30 kDa subunit family.</text>
</comment>
<reference evidence="8 9" key="1">
    <citation type="submission" date="2017-04" db="EMBL/GenBank/DDBJ databases">
        <authorList>
            <person name="Afonso C.L."/>
            <person name="Miller P.J."/>
            <person name="Scott M.A."/>
            <person name="Spackman E."/>
            <person name="Goraichik I."/>
            <person name="Dimitrov K.M."/>
            <person name="Suarez D.L."/>
            <person name="Swayne D.E."/>
        </authorList>
    </citation>
    <scope>NUCLEOTIDE SEQUENCE [LARGE SCALE GENOMIC DNA]</scope>
    <source>
        <strain evidence="8 9">ToBE</strain>
    </source>
</reference>
<dbReference type="GO" id="GO:0050136">
    <property type="term" value="F:NADH dehydrogenase (quinone) (non-electrogenic) activity"/>
    <property type="evidence" value="ECO:0007669"/>
    <property type="project" value="UniProtKB-UniRule"/>
</dbReference>
<comment type="subunit">
    <text evidence="3">NDH-1 is composed of 14 different subunits. Subunits NuoB, C, D, E, F, and G constitute the peripheral sector of the complex.</text>
</comment>
<dbReference type="EC" id="7.1.1.-" evidence="3"/>
<evidence type="ECO:0000256" key="5">
    <source>
        <dbReference type="RuleBase" id="RU003582"/>
    </source>
</evidence>
<keyword evidence="3 4" id="KW-1278">Translocase</keyword>
<dbReference type="PANTHER" id="PTHR10884">
    <property type="entry name" value="NADH DEHYDROGENASE UBIQUINONE IRON-SULFUR PROTEIN 3"/>
    <property type="match status" value="1"/>
</dbReference>
<evidence type="ECO:0000256" key="6">
    <source>
        <dbReference type="SAM" id="MobiDB-lite"/>
    </source>
</evidence>
<keyword evidence="3 5" id="KW-0874">Quinone</keyword>
<dbReference type="InterPro" id="IPR010218">
    <property type="entry name" value="NADH_DH_suC"/>
</dbReference>
<accession>A0A1W1VQ66</accession>
<keyword evidence="3" id="KW-0472">Membrane</keyword>
<dbReference type="SUPFAM" id="SSF143243">
    <property type="entry name" value="Nqo5-like"/>
    <property type="match status" value="1"/>
</dbReference>
<evidence type="ECO:0000256" key="1">
    <source>
        <dbReference type="ARBA" id="ARBA00007569"/>
    </source>
</evidence>
<evidence type="ECO:0000313" key="9">
    <source>
        <dbReference type="Proteomes" id="UP000192569"/>
    </source>
</evidence>
<dbReference type="NCBIfam" id="TIGR01961">
    <property type="entry name" value="NuoC_fam"/>
    <property type="match status" value="1"/>
</dbReference>